<gene>
    <name evidence="5" type="ORF">K1Y72_10970</name>
</gene>
<dbReference type="InterPro" id="IPR039422">
    <property type="entry name" value="MarR/SlyA-like"/>
</dbReference>
<evidence type="ECO:0000313" key="6">
    <source>
        <dbReference type="Proteomes" id="UP000774570"/>
    </source>
</evidence>
<feature type="domain" description="HTH marR-type" evidence="4">
    <location>
        <begin position="25"/>
        <end position="158"/>
    </location>
</feature>
<dbReference type="SUPFAM" id="SSF46785">
    <property type="entry name" value="Winged helix' DNA-binding domain"/>
    <property type="match status" value="1"/>
</dbReference>
<dbReference type="Gene3D" id="1.10.10.10">
    <property type="entry name" value="Winged helix-like DNA-binding domain superfamily/Winged helix DNA-binding domain"/>
    <property type="match status" value="1"/>
</dbReference>
<dbReference type="PROSITE" id="PS50995">
    <property type="entry name" value="HTH_MARR_2"/>
    <property type="match status" value="1"/>
</dbReference>
<keyword evidence="6" id="KW-1185">Reference proteome</keyword>
<dbReference type="RefSeq" id="WP_220165757.1">
    <property type="nucleotide sequence ID" value="NZ_JAIBOA010000006.1"/>
</dbReference>
<evidence type="ECO:0000256" key="3">
    <source>
        <dbReference type="ARBA" id="ARBA00023163"/>
    </source>
</evidence>
<keyword evidence="1" id="KW-0805">Transcription regulation</keyword>
<dbReference type="PROSITE" id="PS01117">
    <property type="entry name" value="HTH_MARR_1"/>
    <property type="match status" value="1"/>
</dbReference>
<evidence type="ECO:0000256" key="1">
    <source>
        <dbReference type="ARBA" id="ARBA00023015"/>
    </source>
</evidence>
<evidence type="ECO:0000259" key="4">
    <source>
        <dbReference type="PROSITE" id="PS50995"/>
    </source>
</evidence>
<protein>
    <submittedName>
        <fullName evidence="5">MarR family transcriptional regulator</fullName>
    </submittedName>
</protein>
<comment type="caution">
    <text evidence="5">The sequence shown here is derived from an EMBL/GenBank/DDBJ whole genome shotgun (WGS) entry which is preliminary data.</text>
</comment>
<organism evidence="5 6">
    <name type="scientific">Actinomadura parmotrematis</name>
    <dbReference type="NCBI Taxonomy" id="2864039"/>
    <lineage>
        <taxon>Bacteria</taxon>
        <taxon>Bacillati</taxon>
        <taxon>Actinomycetota</taxon>
        <taxon>Actinomycetes</taxon>
        <taxon>Streptosporangiales</taxon>
        <taxon>Thermomonosporaceae</taxon>
        <taxon>Actinomadura</taxon>
    </lineage>
</organism>
<evidence type="ECO:0000256" key="2">
    <source>
        <dbReference type="ARBA" id="ARBA00023125"/>
    </source>
</evidence>
<dbReference type="InterPro" id="IPR036390">
    <property type="entry name" value="WH_DNA-bd_sf"/>
</dbReference>
<dbReference type="SMART" id="SM00347">
    <property type="entry name" value="HTH_MARR"/>
    <property type="match status" value="1"/>
</dbReference>
<dbReference type="Pfam" id="PF12802">
    <property type="entry name" value="MarR_2"/>
    <property type="match status" value="1"/>
</dbReference>
<dbReference type="EMBL" id="JAIBOA010000006">
    <property type="protein sequence ID" value="MBW8482892.1"/>
    <property type="molecule type" value="Genomic_DNA"/>
</dbReference>
<reference evidence="5 6" key="1">
    <citation type="submission" date="2021-07" db="EMBL/GenBank/DDBJ databases">
        <title>Actinomadura sp. PM05-2 isolated from lichen.</title>
        <authorList>
            <person name="Somphong A."/>
            <person name="Phongsopitanun W."/>
            <person name="Tanasupawat S."/>
            <person name="Peongsungnone V."/>
        </authorList>
    </citation>
    <scope>NUCLEOTIDE SEQUENCE [LARGE SCALE GENOMIC DNA]</scope>
    <source>
        <strain evidence="5 6">PM05-2</strain>
    </source>
</reference>
<dbReference type="InterPro" id="IPR000835">
    <property type="entry name" value="HTH_MarR-typ"/>
</dbReference>
<dbReference type="InterPro" id="IPR023187">
    <property type="entry name" value="Tscrpt_reg_MarR-type_CS"/>
</dbReference>
<dbReference type="PANTHER" id="PTHR33164">
    <property type="entry name" value="TRANSCRIPTIONAL REGULATOR, MARR FAMILY"/>
    <property type="match status" value="1"/>
</dbReference>
<name>A0ABS7FTI2_9ACTN</name>
<keyword evidence="2" id="KW-0238">DNA-binding</keyword>
<dbReference type="PRINTS" id="PR00598">
    <property type="entry name" value="HTHMARR"/>
</dbReference>
<proteinExistence type="predicted"/>
<dbReference type="PANTHER" id="PTHR33164:SF104">
    <property type="entry name" value="TRANSCRIPTIONAL REGULATORY PROTEIN"/>
    <property type="match status" value="1"/>
</dbReference>
<keyword evidence="3" id="KW-0804">Transcription</keyword>
<sequence length="164" mass="18444">MDARDRTDEHVDRWRPLLPGLDPDTEGAVTRVHFLSRHLKQDRERYLADAGLHLHEFETLHALVARGGRAAPSALAADLGRPANSVTGRLDGLERRGLVERTPSPTDRRRVDVALTADGRDAWQAAMDALGAEEDRLFAALTPDERRQLSDLLRRIMLRAEDRD</sequence>
<dbReference type="InterPro" id="IPR036388">
    <property type="entry name" value="WH-like_DNA-bd_sf"/>
</dbReference>
<accession>A0ABS7FTI2</accession>
<dbReference type="Proteomes" id="UP000774570">
    <property type="component" value="Unassembled WGS sequence"/>
</dbReference>
<evidence type="ECO:0000313" key="5">
    <source>
        <dbReference type="EMBL" id="MBW8482892.1"/>
    </source>
</evidence>